<dbReference type="Gene3D" id="1.10.150.240">
    <property type="entry name" value="Putative phosphatase, domain 2"/>
    <property type="match status" value="1"/>
</dbReference>
<dbReference type="PANTHER" id="PTHR47478:SF1">
    <property type="entry name" value="PYRIMIDINE 5'-NUCLEOTIDASE YJJG"/>
    <property type="match status" value="1"/>
</dbReference>
<gene>
    <name evidence="1" type="ORF">EI71_00035</name>
</gene>
<dbReference type="InterPro" id="IPR023214">
    <property type="entry name" value="HAD_sf"/>
</dbReference>
<dbReference type="Gene3D" id="3.40.50.1000">
    <property type="entry name" value="HAD superfamily/HAD-like"/>
    <property type="match status" value="1"/>
</dbReference>
<dbReference type="FunCoup" id="A0A397S256">
    <property type="interactions" value="36"/>
</dbReference>
<keyword evidence="2" id="KW-1185">Reference proteome</keyword>
<dbReference type="InterPro" id="IPR052550">
    <property type="entry name" value="Pyrimidine_5'-ntase_YjjG"/>
</dbReference>
<dbReference type="SFLD" id="SFLDG01129">
    <property type="entry name" value="C1.5:_HAD__Beta-PGM__Phosphata"/>
    <property type="match status" value="1"/>
</dbReference>
<protein>
    <submittedName>
        <fullName evidence="1">2-haloacid dehalogenase</fullName>
    </submittedName>
</protein>
<dbReference type="NCBIfam" id="TIGR02254">
    <property type="entry name" value="YjjG_YfnB"/>
    <property type="match status" value="1"/>
</dbReference>
<organism evidence="1 2">
    <name type="scientific">Anaeroplasma bactoclasticum</name>
    <dbReference type="NCBI Taxonomy" id="2088"/>
    <lineage>
        <taxon>Bacteria</taxon>
        <taxon>Bacillati</taxon>
        <taxon>Mycoplasmatota</taxon>
        <taxon>Mollicutes</taxon>
        <taxon>Anaeroplasmatales</taxon>
        <taxon>Anaeroplasmataceae</taxon>
        <taxon>Anaeroplasma</taxon>
    </lineage>
</organism>
<dbReference type="PRINTS" id="PR00413">
    <property type="entry name" value="HADHALOGNASE"/>
</dbReference>
<dbReference type="InterPro" id="IPR006439">
    <property type="entry name" value="HAD-SF_hydro_IA"/>
</dbReference>
<dbReference type="InterPro" id="IPR036412">
    <property type="entry name" value="HAD-like_sf"/>
</dbReference>
<dbReference type="PANTHER" id="PTHR47478">
    <property type="match status" value="1"/>
</dbReference>
<sequence length="218" mass="25417">MKCILFDIDGTLMDFNQAERNAFIKTIKNFTDIIPNDEDIKMFSDINERLFNEFAKGNLTRIEFQKKRFREIMNHMQIDGDEEIFNLCYRSAIEKEATLYDGVIEVLDYLKGKYRLFIASNGMSKVQLQRLAIANIKEYFEDYFISDDIGYAKPDKNFFLRVMERVGNNNPKDYIMIGDRMDADIIGAKEVGMDGILFTKDALDCTTIKTIKELKNIL</sequence>
<evidence type="ECO:0000313" key="1">
    <source>
        <dbReference type="EMBL" id="RIA78475.1"/>
    </source>
</evidence>
<dbReference type="NCBIfam" id="TIGR01549">
    <property type="entry name" value="HAD-SF-IA-v1"/>
    <property type="match status" value="1"/>
</dbReference>
<proteinExistence type="predicted"/>
<reference evidence="1 2" key="1">
    <citation type="submission" date="2018-08" db="EMBL/GenBank/DDBJ databases">
        <title>Genomic Encyclopedia of Archaeal and Bacterial Type Strains, Phase II (KMG-II): from individual species to whole genera.</title>
        <authorList>
            <person name="Goeker M."/>
        </authorList>
    </citation>
    <scope>NUCLEOTIDE SEQUENCE [LARGE SCALE GENOMIC DNA]</scope>
    <source>
        <strain evidence="1 2">ATCC 27112</strain>
    </source>
</reference>
<accession>A0A397S256</accession>
<dbReference type="InParanoid" id="A0A397S256"/>
<dbReference type="SUPFAM" id="SSF56784">
    <property type="entry name" value="HAD-like"/>
    <property type="match status" value="1"/>
</dbReference>
<name>A0A397S256_9MOLU</name>
<dbReference type="AlphaFoldDB" id="A0A397S256"/>
<dbReference type="OrthoDB" id="9807630at2"/>
<dbReference type="SFLD" id="SFLDS00003">
    <property type="entry name" value="Haloacid_Dehalogenase"/>
    <property type="match status" value="1"/>
</dbReference>
<dbReference type="Pfam" id="PF00702">
    <property type="entry name" value="Hydrolase"/>
    <property type="match status" value="1"/>
</dbReference>
<dbReference type="InterPro" id="IPR011951">
    <property type="entry name" value="HAD-SF_hydro_IA_YjjG/PynA"/>
</dbReference>
<dbReference type="EMBL" id="QXEV01000001">
    <property type="protein sequence ID" value="RIA78475.1"/>
    <property type="molecule type" value="Genomic_DNA"/>
</dbReference>
<evidence type="ECO:0000313" key="2">
    <source>
        <dbReference type="Proteomes" id="UP000266506"/>
    </source>
</evidence>
<dbReference type="Proteomes" id="UP000266506">
    <property type="component" value="Unassembled WGS sequence"/>
</dbReference>
<comment type="caution">
    <text evidence="1">The sequence shown here is derived from an EMBL/GenBank/DDBJ whole genome shotgun (WGS) entry which is preliminary data.</text>
</comment>
<dbReference type="GO" id="GO:0008253">
    <property type="term" value="F:5'-nucleotidase activity"/>
    <property type="evidence" value="ECO:0007669"/>
    <property type="project" value="InterPro"/>
</dbReference>
<dbReference type="InterPro" id="IPR023198">
    <property type="entry name" value="PGP-like_dom2"/>
</dbReference>
<dbReference type="RefSeq" id="WP_119015223.1">
    <property type="nucleotide sequence ID" value="NZ_QXEV01000001.1"/>
</dbReference>